<evidence type="ECO:0000256" key="1">
    <source>
        <dbReference type="SAM" id="Phobius"/>
    </source>
</evidence>
<dbReference type="AlphaFoldDB" id="A0A7W8AHC9"/>
<protein>
    <recommendedName>
        <fullName evidence="4">DUF2628 domain-containing protein</fullName>
    </recommendedName>
</protein>
<dbReference type="Proteomes" id="UP000531231">
    <property type="component" value="Unassembled WGS sequence"/>
</dbReference>
<dbReference type="RefSeq" id="WP_151158838.1">
    <property type="nucleotide sequence ID" value="NZ_JACHIL010000001.1"/>
</dbReference>
<name>A0A7W8AHC9_9HYPH</name>
<keyword evidence="1" id="KW-0812">Transmembrane</keyword>
<gene>
    <name evidence="2" type="ORF">HNQ68_000954</name>
</gene>
<evidence type="ECO:0000313" key="3">
    <source>
        <dbReference type="Proteomes" id="UP000531231"/>
    </source>
</evidence>
<sequence>MASYIVLEPTDAVKLKPVKAVAGDHTIFVRDEFTVFALILPFLWLLTHRLWWHALMVALIGWGAFSVLGSYLSSAFVVSGLSLLLSLFVALEGRNWYLTALRRKGYEEVALISANDLSDAEILYFYGAAKPAEKAEPVSVSSDNKVLSGTVTGTAVPAAIHAADGAMIGLVDYHGRS</sequence>
<evidence type="ECO:0008006" key="4">
    <source>
        <dbReference type="Google" id="ProtNLM"/>
    </source>
</evidence>
<organism evidence="2 3">
    <name type="scientific">Pseudochrobactrum saccharolyticum</name>
    <dbReference type="NCBI Taxonomy" id="354352"/>
    <lineage>
        <taxon>Bacteria</taxon>
        <taxon>Pseudomonadati</taxon>
        <taxon>Pseudomonadota</taxon>
        <taxon>Alphaproteobacteria</taxon>
        <taxon>Hyphomicrobiales</taxon>
        <taxon>Brucellaceae</taxon>
        <taxon>Pseudochrobactrum</taxon>
    </lineage>
</organism>
<keyword evidence="3" id="KW-1185">Reference proteome</keyword>
<proteinExistence type="predicted"/>
<dbReference type="InterPro" id="IPR024399">
    <property type="entry name" value="DUF2628"/>
</dbReference>
<keyword evidence="1" id="KW-1133">Transmembrane helix</keyword>
<dbReference type="Pfam" id="PF10947">
    <property type="entry name" value="DUF2628"/>
    <property type="match status" value="1"/>
</dbReference>
<reference evidence="2 3" key="1">
    <citation type="submission" date="2020-08" db="EMBL/GenBank/DDBJ databases">
        <title>Genomic Encyclopedia of Type Strains, Phase IV (KMG-IV): sequencing the most valuable type-strain genomes for metagenomic binning, comparative biology and taxonomic classification.</title>
        <authorList>
            <person name="Goeker M."/>
        </authorList>
    </citation>
    <scope>NUCLEOTIDE SEQUENCE [LARGE SCALE GENOMIC DNA]</scope>
    <source>
        <strain evidence="2 3">DSM 25620</strain>
    </source>
</reference>
<accession>A0A7W8AHC9</accession>
<dbReference type="EMBL" id="JACHIL010000001">
    <property type="protein sequence ID" value="MBB5090442.1"/>
    <property type="molecule type" value="Genomic_DNA"/>
</dbReference>
<evidence type="ECO:0000313" key="2">
    <source>
        <dbReference type="EMBL" id="MBB5090442.1"/>
    </source>
</evidence>
<keyword evidence="1" id="KW-0472">Membrane</keyword>
<feature type="transmembrane region" description="Helical" evidence="1">
    <location>
        <begin position="74"/>
        <end position="93"/>
    </location>
</feature>
<comment type="caution">
    <text evidence="2">The sequence shown here is derived from an EMBL/GenBank/DDBJ whole genome shotgun (WGS) entry which is preliminary data.</text>
</comment>